<name>A0A9N8ZAP7_9GLOM</name>
<dbReference type="OrthoDB" id="10482101at2759"/>
<dbReference type="AlphaFoldDB" id="A0A9N8ZAP7"/>
<protein>
    <submittedName>
        <fullName evidence="1">2668_t:CDS:1</fullName>
    </submittedName>
</protein>
<sequence>MAPKRIFKQTTKDQKLAMVMFIENPANQNIIDRKAAMGAPISGKPITKNAGFAQIALFVNKRCKDSNWDAKIVNGRWTTYKKTYMETRRSIEKQKQNVKPTYLENFGLNNQNYNEDILSEDDDNINNIQNLTNNSFDDNDMDKEDKLENDNKLLSVIVMFTTKLTRGLTQQNYVKNKLLIIVLDLDNKDLEPALALLGSIRYTKGKQIRHIYSTYLQKKEKDFIEKNLYHSEIDSNLIKKSMQSLTRQVEVLKNKNQLLYSKISKTKQIQK</sequence>
<accession>A0A9N8ZAP7</accession>
<proteinExistence type="predicted"/>
<gene>
    <name evidence="1" type="ORF">RFULGI_LOCUS1530</name>
</gene>
<dbReference type="Proteomes" id="UP000789396">
    <property type="component" value="Unassembled WGS sequence"/>
</dbReference>
<organism evidence="1 2">
    <name type="scientific">Racocetra fulgida</name>
    <dbReference type="NCBI Taxonomy" id="60492"/>
    <lineage>
        <taxon>Eukaryota</taxon>
        <taxon>Fungi</taxon>
        <taxon>Fungi incertae sedis</taxon>
        <taxon>Mucoromycota</taxon>
        <taxon>Glomeromycotina</taxon>
        <taxon>Glomeromycetes</taxon>
        <taxon>Diversisporales</taxon>
        <taxon>Gigasporaceae</taxon>
        <taxon>Racocetra</taxon>
    </lineage>
</organism>
<keyword evidence="2" id="KW-1185">Reference proteome</keyword>
<dbReference type="EMBL" id="CAJVPZ010000961">
    <property type="protein sequence ID" value="CAG8480775.1"/>
    <property type="molecule type" value="Genomic_DNA"/>
</dbReference>
<comment type="caution">
    <text evidence="1">The sequence shown here is derived from an EMBL/GenBank/DDBJ whole genome shotgun (WGS) entry which is preliminary data.</text>
</comment>
<reference evidence="1" key="1">
    <citation type="submission" date="2021-06" db="EMBL/GenBank/DDBJ databases">
        <authorList>
            <person name="Kallberg Y."/>
            <person name="Tangrot J."/>
            <person name="Rosling A."/>
        </authorList>
    </citation>
    <scope>NUCLEOTIDE SEQUENCE</scope>
    <source>
        <strain evidence="1">IN212</strain>
    </source>
</reference>
<evidence type="ECO:0000313" key="1">
    <source>
        <dbReference type="EMBL" id="CAG8480775.1"/>
    </source>
</evidence>
<evidence type="ECO:0000313" key="2">
    <source>
        <dbReference type="Proteomes" id="UP000789396"/>
    </source>
</evidence>